<name>A0AAV0CWX4_9ASTE</name>
<evidence type="ECO:0000313" key="4">
    <source>
        <dbReference type="Proteomes" id="UP001152523"/>
    </source>
</evidence>
<reference evidence="3" key="1">
    <citation type="submission" date="2022-07" db="EMBL/GenBank/DDBJ databases">
        <authorList>
            <person name="Macas J."/>
            <person name="Novak P."/>
            <person name="Neumann P."/>
        </authorList>
    </citation>
    <scope>NUCLEOTIDE SEQUENCE</scope>
</reference>
<dbReference type="Proteomes" id="UP001152523">
    <property type="component" value="Unassembled WGS sequence"/>
</dbReference>
<dbReference type="EMBL" id="CAMAPF010000058">
    <property type="protein sequence ID" value="CAH9087429.1"/>
    <property type="molecule type" value="Genomic_DNA"/>
</dbReference>
<feature type="coiled-coil region" evidence="1">
    <location>
        <begin position="109"/>
        <end position="157"/>
    </location>
</feature>
<comment type="caution">
    <text evidence="3">The sequence shown here is derived from an EMBL/GenBank/DDBJ whole genome shotgun (WGS) entry which is preliminary data.</text>
</comment>
<dbReference type="AlphaFoldDB" id="A0AAV0CWX4"/>
<evidence type="ECO:0000256" key="1">
    <source>
        <dbReference type="SAM" id="Coils"/>
    </source>
</evidence>
<feature type="compositionally biased region" description="Acidic residues" evidence="2">
    <location>
        <begin position="1"/>
        <end position="16"/>
    </location>
</feature>
<gene>
    <name evidence="3" type="ORF">CEPIT_LOCUS10150</name>
</gene>
<protein>
    <submittedName>
        <fullName evidence="3">Uncharacterized protein</fullName>
    </submittedName>
</protein>
<proteinExistence type="predicted"/>
<keyword evidence="4" id="KW-1185">Reference proteome</keyword>
<sequence>MKPTEDVVDVDSDSDAESQGGGNQGKTSIPIHTVRLSMKLGSASIFRRTVNPVALGLAVTPPVDAEEIKDLSLRAAIRHAIHAMSEAFILASSGSRHLEEGHDDAWDLLADLKKKMADLEQRLEVAVKEAGTLQKSLDNLEVAHRIMEGKLRRKAEEAGPASVQAFRGSEGFQAEVDQIILGRMPQIAQD</sequence>
<evidence type="ECO:0000256" key="2">
    <source>
        <dbReference type="SAM" id="MobiDB-lite"/>
    </source>
</evidence>
<organism evidence="3 4">
    <name type="scientific">Cuscuta epithymum</name>
    <dbReference type="NCBI Taxonomy" id="186058"/>
    <lineage>
        <taxon>Eukaryota</taxon>
        <taxon>Viridiplantae</taxon>
        <taxon>Streptophyta</taxon>
        <taxon>Embryophyta</taxon>
        <taxon>Tracheophyta</taxon>
        <taxon>Spermatophyta</taxon>
        <taxon>Magnoliopsida</taxon>
        <taxon>eudicotyledons</taxon>
        <taxon>Gunneridae</taxon>
        <taxon>Pentapetalae</taxon>
        <taxon>asterids</taxon>
        <taxon>lamiids</taxon>
        <taxon>Solanales</taxon>
        <taxon>Convolvulaceae</taxon>
        <taxon>Cuscuteae</taxon>
        <taxon>Cuscuta</taxon>
        <taxon>Cuscuta subgen. Cuscuta</taxon>
    </lineage>
</organism>
<keyword evidence="1" id="KW-0175">Coiled coil</keyword>
<evidence type="ECO:0000313" key="3">
    <source>
        <dbReference type="EMBL" id="CAH9087429.1"/>
    </source>
</evidence>
<feature type="region of interest" description="Disordered" evidence="2">
    <location>
        <begin position="1"/>
        <end position="29"/>
    </location>
</feature>
<accession>A0AAV0CWX4</accession>